<dbReference type="PANTHER" id="PTHR30093">
    <property type="entry name" value="GENERAL SECRETION PATHWAY PROTEIN G"/>
    <property type="match status" value="1"/>
</dbReference>
<name>A0A645G5E7_9ZZZZ</name>
<evidence type="ECO:0000313" key="1">
    <source>
        <dbReference type="EMBL" id="MPN21346.1"/>
    </source>
</evidence>
<reference evidence="1" key="1">
    <citation type="submission" date="2019-08" db="EMBL/GenBank/DDBJ databases">
        <authorList>
            <person name="Kucharzyk K."/>
            <person name="Murdoch R.W."/>
            <person name="Higgins S."/>
            <person name="Loffler F."/>
        </authorList>
    </citation>
    <scope>NUCLEOTIDE SEQUENCE</scope>
</reference>
<organism evidence="1">
    <name type="scientific">bioreactor metagenome</name>
    <dbReference type="NCBI Taxonomy" id="1076179"/>
    <lineage>
        <taxon>unclassified sequences</taxon>
        <taxon>metagenomes</taxon>
        <taxon>ecological metagenomes</taxon>
    </lineage>
</organism>
<proteinExistence type="predicted"/>
<dbReference type="AlphaFoldDB" id="A0A645G5E7"/>
<dbReference type="PANTHER" id="PTHR30093:SF2">
    <property type="entry name" value="TYPE II SECRETION SYSTEM PROTEIN H"/>
    <property type="match status" value="1"/>
</dbReference>
<comment type="caution">
    <text evidence="1">The sequence shown here is derived from an EMBL/GenBank/DDBJ whole genome shotgun (WGS) entry which is preliminary data.</text>
</comment>
<dbReference type="EMBL" id="VSSQ01069309">
    <property type="protein sequence ID" value="MPN21346.1"/>
    <property type="molecule type" value="Genomic_DNA"/>
</dbReference>
<sequence length="215" mass="23765">MIVIAIIAILAALLLPALQAARESGYRSDCATKMRQLNVACALYMADYNDVILKDLTPSADYYWLSTIWRLGYFGYNSYMTAGNAKKSIALCPKNIPPGLPGLFSNYCRVSRSAYHGRYGYCGTNGFYRLSRLPSPARQIFLMESAPKTAAWMGNDGIYLRNGEPTCWSARTTRTAFCHAGQTNALFADGHTASMRPGNIEETMMEDPIGPLPPY</sequence>
<gene>
    <name evidence="1" type="ORF">SDC9_168725</name>
</gene>
<accession>A0A645G5E7</accession>
<dbReference type="Gene3D" id="3.30.700.10">
    <property type="entry name" value="Glycoprotein, Type 4 Pilin"/>
    <property type="match status" value="1"/>
</dbReference>
<evidence type="ECO:0008006" key="2">
    <source>
        <dbReference type="Google" id="ProtNLM"/>
    </source>
</evidence>
<dbReference type="InterPro" id="IPR045584">
    <property type="entry name" value="Pilin-like"/>
</dbReference>
<protein>
    <recommendedName>
        <fullName evidence="2">DUF1559 domain-containing protein</fullName>
    </recommendedName>
</protein>
<dbReference type="SUPFAM" id="SSF54523">
    <property type="entry name" value="Pili subunits"/>
    <property type="match status" value="1"/>
</dbReference>